<dbReference type="PANTHER" id="PTHR46796:SF2">
    <property type="entry name" value="TRANSCRIPTIONAL REGULATORY PROTEIN"/>
    <property type="match status" value="1"/>
</dbReference>
<evidence type="ECO:0000256" key="4">
    <source>
        <dbReference type="ARBA" id="ARBA00037345"/>
    </source>
</evidence>
<dbReference type="RefSeq" id="WP_169937423.1">
    <property type="nucleotide sequence ID" value="NZ_CP048833.1"/>
</dbReference>
<evidence type="ECO:0000313" key="7">
    <source>
        <dbReference type="Proteomes" id="UP000502549"/>
    </source>
</evidence>
<dbReference type="EMBL" id="CP048833">
    <property type="protein sequence ID" value="QJP08299.1"/>
    <property type="molecule type" value="Genomic_DNA"/>
</dbReference>
<keyword evidence="3" id="KW-0804">Transcription</keyword>
<dbReference type="SUPFAM" id="SSF46689">
    <property type="entry name" value="Homeodomain-like"/>
    <property type="match status" value="2"/>
</dbReference>
<evidence type="ECO:0000259" key="5">
    <source>
        <dbReference type="PROSITE" id="PS01124"/>
    </source>
</evidence>
<comment type="function">
    <text evidence="4">Regulatory protein of the TOL plasmid xyl operons. XylS activates the xylXYZLTEGFJQKIH operon required for the degradation of toluene, m-xylene and p-xylene.</text>
</comment>
<dbReference type="PANTHER" id="PTHR46796">
    <property type="entry name" value="HTH-TYPE TRANSCRIPTIONAL ACTIVATOR RHAS-RELATED"/>
    <property type="match status" value="1"/>
</dbReference>
<dbReference type="Pfam" id="PF02311">
    <property type="entry name" value="AraC_binding"/>
    <property type="match status" value="1"/>
</dbReference>
<dbReference type="PROSITE" id="PS01124">
    <property type="entry name" value="HTH_ARAC_FAMILY_2"/>
    <property type="match status" value="1"/>
</dbReference>
<feature type="domain" description="HTH araC/xylS-type" evidence="5">
    <location>
        <begin position="178"/>
        <end position="275"/>
    </location>
</feature>
<keyword evidence="2" id="KW-0238">DNA-binding</keyword>
<dbReference type="SUPFAM" id="SSF51215">
    <property type="entry name" value="Regulatory protein AraC"/>
    <property type="match status" value="1"/>
</dbReference>
<proteinExistence type="predicted"/>
<organism evidence="6 7">
    <name type="scientific">Pseudomonas multiresinivorans</name>
    <dbReference type="NCBI Taxonomy" id="95301"/>
    <lineage>
        <taxon>Bacteria</taxon>
        <taxon>Pseudomonadati</taxon>
        <taxon>Pseudomonadota</taxon>
        <taxon>Gammaproteobacteria</taxon>
        <taxon>Pseudomonadales</taxon>
        <taxon>Pseudomonadaceae</taxon>
        <taxon>Pseudomonas</taxon>
    </lineage>
</organism>
<evidence type="ECO:0000256" key="1">
    <source>
        <dbReference type="ARBA" id="ARBA00023015"/>
    </source>
</evidence>
<dbReference type="SMART" id="SM00342">
    <property type="entry name" value="HTH_ARAC"/>
    <property type="match status" value="1"/>
</dbReference>
<protein>
    <submittedName>
        <fullName evidence="6">AraC family transcriptional regulator</fullName>
    </submittedName>
</protein>
<dbReference type="InterPro" id="IPR009057">
    <property type="entry name" value="Homeodomain-like_sf"/>
</dbReference>
<name>A0A7Z3GQ35_9PSED</name>
<dbReference type="GO" id="GO:0003700">
    <property type="term" value="F:DNA-binding transcription factor activity"/>
    <property type="evidence" value="ECO:0007669"/>
    <property type="project" value="InterPro"/>
</dbReference>
<dbReference type="AlphaFoldDB" id="A0A7Z3GQ35"/>
<gene>
    <name evidence="6" type="ORF">G4G71_10585</name>
</gene>
<evidence type="ECO:0000256" key="3">
    <source>
        <dbReference type="ARBA" id="ARBA00023163"/>
    </source>
</evidence>
<dbReference type="KEGG" id="pmui:G4G71_10585"/>
<dbReference type="GO" id="GO:0043565">
    <property type="term" value="F:sequence-specific DNA binding"/>
    <property type="evidence" value="ECO:0007669"/>
    <property type="project" value="InterPro"/>
</dbReference>
<keyword evidence="1" id="KW-0805">Transcription regulation</keyword>
<dbReference type="Pfam" id="PF12833">
    <property type="entry name" value="HTH_18"/>
    <property type="match status" value="1"/>
</dbReference>
<evidence type="ECO:0000313" key="6">
    <source>
        <dbReference type="EMBL" id="QJP08299.1"/>
    </source>
</evidence>
<dbReference type="Gene3D" id="1.10.10.60">
    <property type="entry name" value="Homeodomain-like"/>
    <property type="match status" value="2"/>
</dbReference>
<sequence>MAEDHASGERTRFWRAQELGGVELLHARYIEQVFSPHVHEGFAFVMIEQGAQRFHHRGAEHFAPAGSVVLINPDEVHTGSKADEAGWRYRGFYPELAQVSGVLEELELGKGGTPSFDASVVNDPELVQALFAAHRLVDSDATVLQRQTCWREALLLLFQRHARIPEAPPAGNEPVAVARARELLGSRLMEPPSLEELAAAVGLSAFHFARVFRKATGLPPHAWLKQRRLEQARALLKQGCMPVNVAMQLGFADQSHLSRQFKQAYGVGPGEYRQACARSFRQA</sequence>
<evidence type="ECO:0000256" key="2">
    <source>
        <dbReference type="ARBA" id="ARBA00023125"/>
    </source>
</evidence>
<reference evidence="6 7" key="1">
    <citation type="submission" date="2020-02" db="EMBL/GenBank/DDBJ databases">
        <title>Complete genome sequence of Pseudomonas multiresinivorans ORNL1.</title>
        <authorList>
            <person name="Podar M."/>
        </authorList>
    </citation>
    <scope>NUCLEOTIDE SEQUENCE [LARGE SCALE GENOMIC DNA]</scope>
    <source>
        <strain evidence="7">populi</strain>
    </source>
</reference>
<dbReference type="InterPro" id="IPR003313">
    <property type="entry name" value="AraC-bd"/>
</dbReference>
<keyword evidence="7" id="KW-1185">Reference proteome</keyword>
<dbReference type="InterPro" id="IPR050204">
    <property type="entry name" value="AraC_XylS_family_regulators"/>
</dbReference>
<accession>A0A7Z3GQ35</accession>
<dbReference type="InterPro" id="IPR018060">
    <property type="entry name" value="HTH_AraC"/>
</dbReference>
<dbReference type="InterPro" id="IPR037923">
    <property type="entry name" value="HTH-like"/>
</dbReference>
<dbReference type="Proteomes" id="UP000502549">
    <property type="component" value="Chromosome"/>
</dbReference>